<dbReference type="AlphaFoldDB" id="A0A6G1GF48"/>
<evidence type="ECO:0000313" key="3">
    <source>
        <dbReference type="EMBL" id="KAF1816499.1"/>
    </source>
</evidence>
<dbReference type="OrthoDB" id="5411773at2759"/>
<organism evidence="3">
    <name type="scientific">Eremomyces bilateralis CBS 781.70</name>
    <dbReference type="NCBI Taxonomy" id="1392243"/>
    <lineage>
        <taxon>Eukaryota</taxon>
        <taxon>Fungi</taxon>
        <taxon>Dikarya</taxon>
        <taxon>Ascomycota</taxon>
        <taxon>Pezizomycotina</taxon>
        <taxon>Dothideomycetes</taxon>
        <taxon>Dothideomycetes incertae sedis</taxon>
        <taxon>Eremomycetales</taxon>
        <taxon>Eremomycetaceae</taxon>
        <taxon>Eremomyces</taxon>
    </lineage>
</organism>
<dbReference type="RefSeq" id="XP_033538130.1">
    <property type="nucleotide sequence ID" value="XM_033675986.1"/>
</dbReference>
<feature type="non-terminal residue" evidence="3">
    <location>
        <position position="415"/>
    </location>
</feature>
<evidence type="ECO:0000313" key="5">
    <source>
        <dbReference type="RefSeq" id="XP_033538130.1"/>
    </source>
</evidence>
<dbReference type="SMART" id="SM01408">
    <property type="entry name" value="ING"/>
    <property type="match status" value="1"/>
</dbReference>
<feature type="region of interest" description="Disordered" evidence="1">
    <location>
        <begin position="118"/>
        <end position="251"/>
    </location>
</feature>
<reference evidence="5" key="2">
    <citation type="submission" date="2020-04" db="EMBL/GenBank/DDBJ databases">
        <authorList>
            <consortium name="NCBI Genome Project"/>
        </authorList>
    </citation>
    <scope>NUCLEOTIDE SEQUENCE</scope>
    <source>
        <strain evidence="5">CBS 781.70</strain>
    </source>
</reference>
<feature type="compositionally biased region" description="Pro residues" evidence="1">
    <location>
        <begin position="119"/>
        <end position="131"/>
    </location>
</feature>
<keyword evidence="4" id="KW-1185">Reference proteome</keyword>
<feature type="region of interest" description="Disordered" evidence="1">
    <location>
        <begin position="390"/>
        <end position="415"/>
    </location>
</feature>
<feature type="compositionally biased region" description="Acidic residues" evidence="1">
    <location>
        <begin position="181"/>
        <end position="203"/>
    </location>
</feature>
<gene>
    <name evidence="3 5" type="ORF">P152DRAFT_389482</name>
</gene>
<feature type="compositionally biased region" description="Basic and acidic residues" evidence="1">
    <location>
        <begin position="140"/>
        <end position="158"/>
    </location>
</feature>
<evidence type="ECO:0000256" key="1">
    <source>
        <dbReference type="SAM" id="MobiDB-lite"/>
    </source>
</evidence>
<reference evidence="3 5" key="1">
    <citation type="submission" date="2020-01" db="EMBL/GenBank/DDBJ databases">
        <authorList>
            <consortium name="DOE Joint Genome Institute"/>
            <person name="Haridas S."/>
            <person name="Albert R."/>
            <person name="Binder M."/>
            <person name="Bloem J."/>
            <person name="Labutti K."/>
            <person name="Salamov A."/>
            <person name="Andreopoulos B."/>
            <person name="Baker S.E."/>
            <person name="Barry K."/>
            <person name="Bills G."/>
            <person name="Bluhm B.H."/>
            <person name="Cannon C."/>
            <person name="Castanera R."/>
            <person name="Culley D.E."/>
            <person name="Daum C."/>
            <person name="Ezra D."/>
            <person name="Gonzalez J.B."/>
            <person name="Henrissat B."/>
            <person name="Kuo A."/>
            <person name="Liang C."/>
            <person name="Lipzen A."/>
            <person name="Lutzoni F."/>
            <person name="Magnuson J."/>
            <person name="Mondo S."/>
            <person name="Nolan M."/>
            <person name="Ohm R."/>
            <person name="Pangilinan J."/>
            <person name="Park H.-J."/>
            <person name="Ramirez L."/>
            <person name="Alfaro M."/>
            <person name="Sun H."/>
            <person name="Tritt A."/>
            <person name="Yoshinaga Y."/>
            <person name="Zwiers L.-H."/>
            <person name="Turgeon B.G."/>
            <person name="Goodwin S.B."/>
            <person name="Spatafora J.W."/>
            <person name="Crous P.W."/>
            <person name="Grigoriev I.V."/>
        </authorList>
    </citation>
    <scope>NUCLEOTIDE SEQUENCE</scope>
    <source>
        <strain evidence="3 5">CBS 781.70</strain>
    </source>
</reference>
<dbReference type="Gene3D" id="6.10.140.1740">
    <property type="match status" value="1"/>
</dbReference>
<evidence type="ECO:0000313" key="4">
    <source>
        <dbReference type="Proteomes" id="UP000504638"/>
    </source>
</evidence>
<feature type="domain" description="Inhibitor of growth protein N-terminal histone-binding" evidence="2">
    <location>
        <begin position="12"/>
        <end position="115"/>
    </location>
</feature>
<dbReference type="InterPro" id="IPR024610">
    <property type="entry name" value="ING_N_histone-binding"/>
</dbReference>
<name>A0A6G1GF48_9PEZI</name>
<proteinExistence type="predicted"/>
<dbReference type="GO" id="GO:0000785">
    <property type="term" value="C:chromatin"/>
    <property type="evidence" value="ECO:0007669"/>
    <property type="project" value="UniProtKB-ARBA"/>
</dbReference>
<accession>A0A6G1GF48</accession>
<dbReference type="GeneID" id="54416556"/>
<sequence length="415" mass="46186">MAVDAHPDAQATVTDFLDYTEFFPSDLIRSLSLVSKLDEAYKASAARAHDLSALYGSIPDLPESERPDPHDLRTQVAHAVDYALHCRECAHAEAARLYDIAERHGARLTVIKKKLQALPQPPSRDPTPPLHASPQLSRIRKAEAEKTTRLKLTLDGRRASTSTSRKRKKDSVPPEILPPEEIPESDVVEDESSSVQSEGEEEEPHMPIETSPQPQPRVHPTSGRIIKISSTPKLPKTPRAPKTPGQGSNIRSAVAGISTSNALAKLTPPPPEAQPGSKWLPWHKLTEFEMAKLRKQMKKNAIWTPSETMIRRELDKYGRGWENYVKAKAHAEATGEPFLDEDPVDPNKPILAPGEVTFKAMGDDELKFVNRGMKLNDAKKRKKELLAREAHNSQDQVEMEEASRKMLQAGNLIKN</sequence>
<dbReference type="EMBL" id="ML975150">
    <property type="protein sequence ID" value="KAF1816499.1"/>
    <property type="molecule type" value="Genomic_DNA"/>
</dbReference>
<dbReference type="Proteomes" id="UP000504638">
    <property type="component" value="Unplaced"/>
</dbReference>
<evidence type="ECO:0000259" key="2">
    <source>
        <dbReference type="SMART" id="SM01408"/>
    </source>
</evidence>
<protein>
    <recommendedName>
        <fullName evidence="2">Inhibitor of growth protein N-terminal histone-binding domain-containing protein</fullName>
    </recommendedName>
</protein>
<reference evidence="5" key="3">
    <citation type="submission" date="2025-04" db="UniProtKB">
        <authorList>
            <consortium name="RefSeq"/>
        </authorList>
    </citation>
    <scope>IDENTIFICATION</scope>
    <source>
        <strain evidence="5">CBS 781.70</strain>
    </source>
</reference>